<comment type="caution">
    <text evidence="5">The sequence shown here is derived from an EMBL/GenBank/DDBJ whole genome shotgun (WGS) entry which is preliminary data.</text>
</comment>
<evidence type="ECO:0000256" key="1">
    <source>
        <dbReference type="ARBA" id="ARBA00009353"/>
    </source>
</evidence>
<evidence type="ECO:0000313" key="6">
    <source>
        <dbReference type="Proteomes" id="UP000460272"/>
    </source>
</evidence>
<comment type="similarity">
    <text evidence="1">Belongs to the NAD(P)-dependent epimerase/dehydratase family. SDR39U1 subfamily.</text>
</comment>
<dbReference type="EMBL" id="RPFW01000002">
    <property type="protein sequence ID" value="TVZ04817.1"/>
    <property type="molecule type" value="Genomic_DNA"/>
</dbReference>
<dbReference type="InterPro" id="IPR001509">
    <property type="entry name" value="Epimerase_deHydtase"/>
</dbReference>
<reference evidence="5 6" key="1">
    <citation type="submission" date="2018-11" db="EMBL/GenBank/DDBJ databases">
        <title>Trebonia kvetii gen.nov., sp.nov., a novel acidophilic actinobacterium, and proposal of the new actinobacterial family Treboniaceae fam. nov.</title>
        <authorList>
            <person name="Rapoport D."/>
            <person name="Sagova-Mareckova M."/>
            <person name="Sedlacek I."/>
            <person name="Provaznik J."/>
            <person name="Kralova S."/>
            <person name="Pavlinic D."/>
            <person name="Benes V."/>
            <person name="Kopecky J."/>
        </authorList>
    </citation>
    <scope>NUCLEOTIDE SEQUENCE [LARGE SCALE GENOMIC DNA]</scope>
    <source>
        <strain evidence="5 6">15Tr583</strain>
    </source>
</reference>
<feature type="domain" description="DUF1731" evidence="4">
    <location>
        <begin position="392"/>
        <end position="440"/>
    </location>
</feature>
<dbReference type="SUPFAM" id="SSF55961">
    <property type="entry name" value="Bet v1-like"/>
    <property type="match status" value="1"/>
</dbReference>
<dbReference type="Gene3D" id="3.30.530.20">
    <property type="match status" value="1"/>
</dbReference>
<dbReference type="SUPFAM" id="SSF51735">
    <property type="entry name" value="NAD(P)-binding Rossmann-fold domains"/>
    <property type="match status" value="1"/>
</dbReference>
<dbReference type="Proteomes" id="UP000460272">
    <property type="component" value="Unassembled WGS sequence"/>
</dbReference>
<dbReference type="NCBIfam" id="TIGR01777">
    <property type="entry name" value="yfcH"/>
    <property type="match status" value="1"/>
</dbReference>
<dbReference type="Pfam" id="PF08338">
    <property type="entry name" value="DUF1731"/>
    <property type="match status" value="1"/>
</dbReference>
<evidence type="ECO:0000256" key="2">
    <source>
        <dbReference type="SAM" id="MobiDB-lite"/>
    </source>
</evidence>
<keyword evidence="6" id="KW-1185">Reference proteome</keyword>
<dbReference type="PANTHER" id="PTHR11092">
    <property type="entry name" value="SUGAR NUCLEOTIDE EPIMERASE RELATED"/>
    <property type="match status" value="1"/>
</dbReference>
<protein>
    <submittedName>
        <fullName evidence="5">TIGR01777 family protein</fullName>
    </submittedName>
</protein>
<sequence>MGLTYSSVVLAEPAEVFAWHTRPGAITRLMPPWQPARVAREAPSVRDGRAVLILPGGLRWVAGHDPDAYQAGRQFADELLPPLGTALRWRHAHLFAPGSAGGTLMTDVVSTPVPAWALRSMFGYRHRQLAADLAAHARAAALCPRPLTIALTGSGGVVGTALAALLTTGGHRVIRLVRRPARDDDEREWRPDAPNPGLLAGADAVIHLAGAPIGGRFTPERKSEIWSSRIGPTRALAALAARSTGGIGAFVTASAAGFYGADRGDEILTEDSGRGEGFLADVAAAWEDAATPAAAAGIRSVQVRTGIVQTPRGGMLRLLRPLFAAGLGGPIGDGTGWLPWIEIDDLLDIYLRAVTDPAMAGPVNAVAPAQARNADYARTLGHVLGRPALVPVPATGPRLMLGAEGARELATASQRVQPAVLAAAGHPFRYPGLEGALRHVLGRDRDGEVPRRPPASVPGNRHARLKQHQSEDRRPSNEGAWLPRGRRAGDHMTAGDERWKG</sequence>
<accession>A0A6P2C1J2</accession>
<dbReference type="InterPro" id="IPR036291">
    <property type="entry name" value="NAD(P)-bd_dom_sf"/>
</dbReference>
<dbReference type="Gene3D" id="3.40.50.720">
    <property type="entry name" value="NAD(P)-binding Rossmann-like Domain"/>
    <property type="match status" value="1"/>
</dbReference>
<dbReference type="OrthoDB" id="9801773at2"/>
<evidence type="ECO:0000259" key="4">
    <source>
        <dbReference type="Pfam" id="PF08338"/>
    </source>
</evidence>
<dbReference type="InterPro" id="IPR013549">
    <property type="entry name" value="DUF1731"/>
</dbReference>
<proteinExistence type="inferred from homology"/>
<feature type="region of interest" description="Disordered" evidence="2">
    <location>
        <begin position="443"/>
        <end position="501"/>
    </location>
</feature>
<organism evidence="5 6">
    <name type="scientific">Trebonia kvetii</name>
    <dbReference type="NCBI Taxonomy" id="2480626"/>
    <lineage>
        <taxon>Bacteria</taxon>
        <taxon>Bacillati</taxon>
        <taxon>Actinomycetota</taxon>
        <taxon>Actinomycetes</taxon>
        <taxon>Streptosporangiales</taxon>
        <taxon>Treboniaceae</taxon>
        <taxon>Trebonia</taxon>
    </lineage>
</organism>
<gene>
    <name evidence="5" type="ORF">EAS64_09190</name>
</gene>
<evidence type="ECO:0000259" key="3">
    <source>
        <dbReference type="Pfam" id="PF01370"/>
    </source>
</evidence>
<name>A0A6P2C1J2_9ACTN</name>
<feature type="domain" description="NAD-dependent epimerase/dehydratase" evidence="3">
    <location>
        <begin position="149"/>
        <end position="358"/>
    </location>
</feature>
<dbReference type="InterPro" id="IPR023393">
    <property type="entry name" value="START-like_dom_sf"/>
</dbReference>
<feature type="compositionally biased region" description="Basic and acidic residues" evidence="2">
    <location>
        <begin position="487"/>
        <end position="501"/>
    </location>
</feature>
<dbReference type="RefSeq" id="WP_145852525.1">
    <property type="nucleotide sequence ID" value="NZ_RPFW01000002.1"/>
</dbReference>
<dbReference type="PANTHER" id="PTHR11092:SF0">
    <property type="entry name" value="EPIMERASE FAMILY PROTEIN SDR39U1"/>
    <property type="match status" value="1"/>
</dbReference>
<dbReference type="Pfam" id="PF01370">
    <property type="entry name" value="Epimerase"/>
    <property type="match status" value="1"/>
</dbReference>
<dbReference type="AlphaFoldDB" id="A0A6P2C1J2"/>
<dbReference type="InterPro" id="IPR010099">
    <property type="entry name" value="SDR39U1"/>
</dbReference>
<evidence type="ECO:0000313" key="5">
    <source>
        <dbReference type="EMBL" id="TVZ04817.1"/>
    </source>
</evidence>